<dbReference type="STRING" id="1397666.RS24_00956"/>
<evidence type="ECO:0000313" key="3">
    <source>
        <dbReference type="Proteomes" id="UP000016762"/>
    </source>
</evidence>
<name>U2WTZ7_9PROT</name>
<keyword evidence="1" id="KW-0732">Signal</keyword>
<dbReference type="AlphaFoldDB" id="U2WTZ7"/>
<dbReference type="EMBL" id="AWXE01000003">
    <property type="protein sequence ID" value="ERL47025.1"/>
    <property type="molecule type" value="Genomic_DNA"/>
</dbReference>
<keyword evidence="3" id="KW-1185">Reference proteome</keyword>
<sequence>MKNLIFLILVIFITALARNASAATVYATCFEPKGKSSSYSFGQINKDNPDAYTGASWHYIFDTDTPDKLKVYAQSTQSDGISAKEVAQLAGTKWDEEFVMAADKGLIRSFGQYGFQWWITNLDVSEKKLYAVRSTGNPETALGGRHIVTAYYWADCEVDIE</sequence>
<gene>
    <name evidence="2" type="ORF">RS24_00956</name>
</gene>
<feature type="signal peptide" evidence="1">
    <location>
        <begin position="1"/>
        <end position="22"/>
    </location>
</feature>
<reference evidence="2 3" key="1">
    <citation type="journal article" date="2014" name="FEMS Microbiol. Ecol.">
        <title>Genomic differentiation among two strains of the PS1 clade isolated from geographically separated marine habitats.</title>
        <authorList>
            <person name="Jimenez-Infante F."/>
            <person name="Ngugi D.K."/>
            <person name="Alam I."/>
            <person name="Rashid M."/>
            <person name="Baalawi W."/>
            <person name="Kamau A.A."/>
            <person name="Bajic V.B."/>
            <person name="Stingl U."/>
        </authorList>
    </citation>
    <scope>NUCLEOTIDE SEQUENCE [LARGE SCALE GENOMIC DNA]</scope>
    <source>
        <strain evidence="2 3">RS24</strain>
    </source>
</reference>
<dbReference type="RefSeq" id="WP_021776978.1">
    <property type="nucleotide sequence ID" value="NZ_AWXE01000003.1"/>
</dbReference>
<protein>
    <submittedName>
        <fullName evidence="2">Small multidrug resistance protein</fullName>
    </submittedName>
</protein>
<evidence type="ECO:0000256" key="1">
    <source>
        <dbReference type="SAM" id="SignalP"/>
    </source>
</evidence>
<dbReference type="Proteomes" id="UP000016762">
    <property type="component" value="Unassembled WGS sequence"/>
</dbReference>
<feature type="chain" id="PRO_5004635722" evidence="1">
    <location>
        <begin position="23"/>
        <end position="161"/>
    </location>
</feature>
<evidence type="ECO:0000313" key="2">
    <source>
        <dbReference type="EMBL" id="ERL47025.1"/>
    </source>
</evidence>
<organism evidence="2 3">
    <name type="scientific">Candidatus Micropelagius thuwalensis</name>
    <dbReference type="NCBI Taxonomy" id="1397666"/>
    <lineage>
        <taxon>Bacteria</taxon>
        <taxon>Pseudomonadati</taxon>
        <taxon>Pseudomonadota</taxon>
        <taxon>Alphaproteobacteria</taxon>
        <taxon>PS1 clade</taxon>
        <taxon>Candidatus Micropelagius</taxon>
    </lineage>
</organism>
<proteinExistence type="predicted"/>
<accession>U2WTZ7</accession>
<comment type="caution">
    <text evidence="2">The sequence shown here is derived from an EMBL/GenBank/DDBJ whole genome shotgun (WGS) entry which is preliminary data.</text>
</comment>